<proteinExistence type="predicted"/>
<dbReference type="Gene3D" id="3.60.10.10">
    <property type="entry name" value="Endonuclease/exonuclease/phosphatase"/>
    <property type="match status" value="1"/>
</dbReference>
<protein>
    <recommendedName>
        <fullName evidence="1">Endonuclease/exonuclease/phosphatase domain-containing protein</fullName>
    </recommendedName>
</protein>
<dbReference type="OrthoDB" id="6118220at2759"/>
<evidence type="ECO:0000259" key="1">
    <source>
        <dbReference type="Pfam" id="PF14529"/>
    </source>
</evidence>
<accession>A0A8S3PTW2</accession>
<evidence type="ECO:0000313" key="2">
    <source>
        <dbReference type="EMBL" id="CAG2186218.1"/>
    </source>
</evidence>
<dbReference type="EMBL" id="CAJPWZ010000121">
    <property type="protein sequence ID" value="CAG2186218.1"/>
    <property type="molecule type" value="Genomic_DNA"/>
</dbReference>
<dbReference type="InterPro" id="IPR005135">
    <property type="entry name" value="Endo/exonuclease/phosphatase"/>
</dbReference>
<reference evidence="2" key="1">
    <citation type="submission" date="2021-03" db="EMBL/GenBank/DDBJ databases">
        <authorList>
            <person name="Bekaert M."/>
        </authorList>
    </citation>
    <scope>NUCLEOTIDE SEQUENCE</scope>
</reference>
<dbReference type="AlphaFoldDB" id="A0A8S3PTW2"/>
<gene>
    <name evidence="2" type="ORF">MEDL_1756</name>
</gene>
<dbReference type="GO" id="GO:0031012">
    <property type="term" value="C:extracellular matrix"/>
    <property type="evidence" value="ECO:0007669"/>
    <property type="project" value="TreeGrafter"/>
</dbReference>
<dbReference type="PANTHER" id="PTHR33395">
    <property type="entry name" value="TRANSCRIPTASE, PUTATIVE-RELATED-RELATED"/>
    <property type="match status" value="1"/>
</dbReference>
<organism evidence="2 3">
    <name type="scientific">Mytilus edulis</name>
    <name type="common">Blue mussel</name>
    <dbReference type="NCBI Taxonomy" id="6550"/>
    <lineage>
        <taxon>Eukaryota</taxon>
        <taxon>Metazoa</taxon>
        <taxon>Spiralia</taxon>
        <taxon>Lophotrochozoa</taxon>
        <taxon>Mollusca</taxon>
        <taxon>Bivalvia</taxon>
        <taxon>Autobranchia</taxon>
        <taxon>Pteriomorphia</taxon>
        <taxon>Mytilida</taxon>
        <taxon>Mytiloidea</taxon>
        <taxon>Mytilidae</taxon>
        <taxon>Mytilinae</taxon>
        <taxon>Mytilus</taxon>
    </lineage>
</organism>
<evidence type="ECO:0000313" key="3">
    <source>
        <dbReference type="Proteomes" id="UP000683360"/>
    </source>
</evidence>
<dbReference type="Pfam" id="PF14529">
    <property type="entry name" value="Exo_endo_phos_2"/>
    <property type="match status" value="1"/>
</dbReference>
<feature type="domain" description="Endonuclease/exonuclease/phosphatase" evidence="1">
    <location>
        <begin position="86"/>
        <end position="201"/>
    </location>
</feature>
<dbReference type="GO" id="GO:0061343">
    <property type="term" value="P:cell adhesion involved in heart morphogenesis"/>
    <property type="evidence" value="ECO:0007669"/>
    <property type="project" value="TreeGrafter"/>
</dbReference>
<dbReference type="Proteomes" id="UP000683360">
    <property type="component" value="Unassembled WGS sequence"/>
</dbReference>
<keyword evidence="3" id="KW-1185">Reference proteome</keyword>
<dbReference type="PANTHER" id="PTHR33395:SF22">
    <property type="entry name" value="REVERSE TRANSCRIPTASE DOMAIN-CONTAINING PROTEIN"/>
    <property type="match status" value="1"/>
</dbReference>
<sequence>MNNEVNPDIIMVTEVLPKNSRYIVNKSELALEGYDIFPENFPPNNGRGIIMYIKQELQAVEITFNTILKEFTCAKINLMNNDKLLVGCIYKSPSSTEENHRLLNELLLKISNLEEKYTHILLTGDFNFPSINWETWSTKDSISENFLECIRDCFFQQMVDQPTRYRINQEPSLLDLVLVNDKDFINNIEYQEPVGHSDHNVLVFEYKCYIKQEVSKSEKFNYFKADFEMLRQDLNVNWEELLTDKNTEEKVSAFMDRLQIAMNNHIPKKKVSKKKFNKEPLSVEARRVIRKKHRAWEKYSNKRDNDSYREYTKARNKAKSTVIRERKNREKDIAESAKTNCKNFWSYINSKRKSKSGISELHDKRDGKTFIASNDTDKAEILAEFFTSVFTKEDDEDETFLKDIKYDEPSSDEVF</sequence>
<name>A0A8S3PTW2_MYTED</name>
<dbReference type="GO" id="GO:0003824">
    <property type="term" value="F:catalytic activity"/>
    <property type="evidence" value="ECO:0007669"/>
    <property type="project" value="InterPro"/>
</dbReference>
<dbReference type="GO" id="GO:0007508">
    <property type="term" value="P:larval heart development"/>
    <property type="evidence" value="ECO:0007669"/>
    <property type="project" value="TreeGrafter"/>
</dbReference>
<dbReference type="SUPFAM" id="SSF56219">
    <property type="entry name" value="DNase I-like"/>
    <property type="match status" value="1"/>
</dbReference>
<comment type="caution">
    <text evidence="2">The sequence shown here is derived from an EMBL/GenBank/DDBJ whole genome shotgun (WGS) entry which is preliminary data.</text>
</comment>
<dbReference type="InterPro" id="IPR036691">
    <property type="entry name" value="Endo/exonu/phosph_ase_sf"/>
</dbReference>